<gene>
    <name evidence="1" type="ORF">AB205_0012160</name>
</gene>
<dbReference type="Gene3D" id="2.60.40.10">
    <property type="entry name" value="Immunoglobulins"/>
    <property type="match status" value="1"/>
</dbReference>
<proteinExistence type="predicted"/>
<accession>A0A2G9RPC9</accession>
<dbReference type="GO" id="GO:0005929">
    <property type="term" value="C:cilium"/>
    <property type="evidence" value="ECO:0007669"/>
    <property type="project" value="TreeGrafter"/>
</dbReference>
<dbReference type="PANTHER" id="PTHR45912:SF3">
    <property type="entry name" value="CILIA- AND FLAGELLA-ASSOCIATED PROTEIN 47"/>
    <property type="match status" value="1"/>
</dbReference>
<dbReference type="InterPro" id="IPR013783">
    <property type="entry name" value="Ig-like_fold"/>
</dbReference>
<dbReference type="Proteomes" id="UP000228934">
    <property type="component" value="Unassembled WGS sequence"/>
</dbReference>
<dbReference type="OrthoDB" id="10060824at2759"/>
<organism evidence="1 2">
    <name type="scientific">Aquarana catesbeiana</name>
    <name type="common">American bullfrog</name>
    <name type="synonym">Rana catesbeiana</name>
    <dbReference type="NCBI Taxonomy" id="8400"/>
    <lineage>
        <taxon>Eukaryota</taxon>
        <taxon>Metazoa</taxon>
        <taxon>Chordata</taxon>
        <taxon>Craniata</taxon>
        <taxon>Vertebrata</taxon>
        <taxon>Euteleostomi</taxon>
        <taxon>Amphibia</taxon>
        <taxon>Batrachia</taxon>
        <taxon>Anura</taxon>
        <taxon>Neobatrachia</taxon>
        <taxon>Ranoidea</taxon>
        <taxon>Ranidae</taxon>
        <taxon>Aquarana</taxon>
    </lineage>
</organism>
<sequence length="356" mass="40213">DVMFSFVPHQAGTFKVKQVVDILGPTSDDNLSPLKTKEFHQKKLTFLATCKPSTNKIIMRVNPGITPLITNPVGQFVQAAPQESTMATESSRMATLNAAKTHIHDHQKTSGVYKDVQVAFPNDRAASIRPSDRKAQYRTIFTKMERYNYVDPDYAYTEEEETIKQTHKDYYTNYIKDRRELRLKEKKDREFQETNNDIEIGITPAAGLQPPTYSVAECFNEQKKPKTAPVTKGRMMTTRQLASAESRSVTKEINEGLNAMPCTVSEKEDCSLELTPQQLHQVVVGPSTIDFGEVCVRSTSIKELNIINSLPMYIWVQVEIDCDELQQTSPLSHVVPPMSKTDIPVVFETNSLGKFK</sequence>
<keyword evidence="2" id="KW-1185">Reference proteome</keyword>
<evidence type="ECO:0000313" key="2">
    <source>
        <dbReference type="Proteomes" id="UP000228934"/>
    </source>
</evidence>
<name>A0A2G9RPC9_AQUCT</name>
<reference evidence="2" key="1">
    <citation type="journal article" date="2017" name="Nat. Commun.">
        <title>The North American bullfrog draft genome provides insight into hormonal regulation of long noncoding RNA.</title>
        <authorList>
            <person name="Hammond S.A."/>
            <person name="Warren R.L."/>
            <person name="Vandervalk B.P."/>
            <person name="Kucuk E."/>
            <person name="Khan H."/>
            <person name="Gibb E.A."/>
            <person name="Pandoh P."/>
            <person name="Kirk H."/>
            <person name="Zhao Y."/>
            <person name="Jones M."/>
            <person name="Mungall A.J."/>
            <person name="Coope R."/>
            <person name="Pleasance S."/>
            <person name="Moore R.A."/>
            <person name="Holt R.A."/>
            <person name="Round J.M."/>
            <person name="Ohora S."/>
            <person name="Walle B.V."/>
            <person name="Veldhoen N."/>
            <person name="Helbing C.C."/>
            <person name="Birol I."/>
        </authorList>
    </citation>
    <scope>NUCLEOTIDE SEQUENCE [LARGE SCALE GENOMIC DNA]</scope>
</reference>
<dbReference type="GO" id="GO:0007288">
    <property type="term" value="P:sperm axoneme assembly"/>
    <property type="evidence" value="ECO:0007669"/>
    <property type="project" value="TreeGrafter"/>
</dbReference>
<evidence type="ECO:0000313" key="1">
    <source>
        <dbReference type="EMBL" id="PIO29762.1"/>
    </source>
</evidence>
<dbReference type="PANTHER" id="PTHR45912">
    <property type="entry name" value="CILIA- AND FLAGELLA-ASSOCIATED PROTEIN 47"/>
    <property type="match status" value="1"/>
</dbReference>
<dbReference type="EMBL" id="KV936356">
    <property type="protein sequence ID" value="PIO29762.1"/>
    <property type="molecule type" value="Genomic_DNA"/>
</dbReference>
<feature type="non-terminal residue" evidence="1">
    <location>
        <position position="1"/>
    </location>
</feature>
<dbReference type="AlphaFoldDB" id="A0A2G9RPC9"/>
<feature type="non-terminal residue" evidence="1">
    <location>
        <position position="356"/>
    </location>
</feature>
<protein>
    <submittedName>
        <fullName evidence="1">Uncharacterized protein</fullName>
    </submittedName>
</protein>